<protein>
    <submittedName>
        <fullName evidence="1">Pseudaminic acid biosynthesis N-acetyl transferase</fullName>
    </submittedName>
</protein>
<evidence type="ECO:0000313" key="1">
    <source>
        <dbReference type="EMBL" id="SUX10743.1"/>
    </source>
</evidence>
<keyword evidence="1" id="KW-0808">Transferase</keyword>
<evidence type="ECO:0000313" key="2">
    <source>
        <dbReference type="Proteomes" id="UP000254920"/>
    </source>
</evidence>
<dbReference type="RefSeq" id="WP_089183118.1">
    <property type="nucleotide sequence ID" value="NZ_CP043427.1"/>
</dbReference>
<dbReference type="SUPFAM" id="SSF55729">
    <property type="entry name" value="Acyl-CoA N-acyltransferases (Nat)"/>
    <property type="match status" value="1"/>
</dbReference>
<keyword evidence="2" id="KW-1185">Reference proteome</keyword>
<accession>A0A381DJ78</accession>
<dbReference type="OrthoDB" id="5345139at2"/>
<dbReference type="InterPro" id="IPR016181">
    <property type="entry name" value="Acyl_CoA_acyltransferase"/>
</dbReference>
<organism evidence="1 2">
    <name type="scientific">Campylobacter sputorum subsp. sputorum</name>
    <dbReference type="NCBI Taxonomy" id="32024"/>
    <lineage>
        <taxon>Bacteria</taxon>
        <taxon>Pseudomonadati</taxon>
        <taxon>Campylobacterota</taxon>
        <taxon>Epsilonproteobacteria</taxon>
        <taxon>Campylobacterales</taxon>
        <taxon>Campylobacteraceae</taxon>
        <taxon>Campylobacter</taxon>
    </lineage>
</organism>
<dbReference type="AlphaFoldDB" id="A0A381DJ78"/>
<dbReference type="GeneID" id="93091373"/>
<dbReference type="Gene3D" id="3.40.630.30">
    <property type="match status" value="1"/>
</dbReference>
<gene>
    <name evidence="1" type="ORF">NCTC12475_00950</name>
</gene>
<dbReference type="GO" id="GO:0016740">
    <property type="term" value="F:transferase activity"/>
    <property type="evidence" value="ECO:0007669"/>
    <property type="project" value="UniProtKB-KW"/>
</dbReference>
<dbReference type="STRING" id="32024.GCA_000788295_01802"/>
<sequence length="176" mass="21131">MLITFKNYKNLLDYETDELLNLRNQDYIRNSSFDTKIIQKVEHLNWLKNLKNAEYFGVFLDGKIIGGTNYKISENIPIWGVFFDKDINPIVKVVCVYEFLNFVFLHFNKLYSYVKIDNENSIKFTKNFGFYQIYKKQDMITFTLTRNEWQEYKTKKLLKFVDTLKTKTKLDGDIYG</sequence>
<reference evidence="1 2" key="1">
    <citation type="submission" date="2018-06" db="EMBL/GenBank/DDBJ databases">
        <authorList>
            <consortium name="Pathogen Informatics"/>
            <person name="Doyle S."/>
        </authorList>
    </citation>
    <scope>NUCLEOTIDE SEQUENCE [LARGE SCALE GENOMIC DNA]</scope>
    <source>
        <strain evidence="1 2">NCTC12475</strain>
    </source>
</reference>
<dbReference type="Proteomes" id="UP000254920">
    <property type="component" value="Unassembled WGS sequence"/>
</dbReference>
<proteinExistence type="predicted"/>
<name>A0A381DJ78_9BACT</name>
<dbReference type="EMBL" id="UFVD01000001">
    <property type="protein sequence ID" value="SUX10743.1"/>
    <property type="molecule type" value="Genomic_DNA"/>
</dbReference>